<keyword evidence="1" id="KW-0378">Hydrolase</keyword>
<reference evidence="2" key="1">
    <citation type="submission" date="2017-04" db="EMBL/GenBank/DDBJ databases">
        <title>Comparative genomics and description of representatives of a novel lineage of planctomycetes thriving in anoxic sediments.</title>
        <authorList>
            <person name="Spring S."/>
            <person name="Bunk B."/>
            <person name="Sproer C."/>
        </authorList>
    </citation>
    <scope>NUCLEOTIDE SEQUENCE [LARGE SCALE GENOMIC DNA]</scope>
    <source>
        <strain evidence="2">ST-PulAB-D4</strain>
    </source>
</reference>
<dbReference type="Pfam" id="PF03747">
    <property type="entry name" value="ADP_ribosyl_GH"/>
    <property type="match status" value="1"/>
</dbReference>
<dbReference type="STRING" id="1941349.STSP1_01571"/>
<sequence length="744" mass="82384">MKTIIGSGLMMLFCLSLFLPQESFSQEQILRSDLVDKIEGMWLGQIVANMAGRSTEGHYSGSAENPAESVDWVLKGPDEYWPGDDDTDIEYIAMDTLEQYGSNPTGQQLASQWLDHINSSGSGIYISNRQAWYLMKDGYIPPETGSRHRNMHWFSIDSQITTEIIGAVYPGLTQGAVDTVHKFADISNAGFPVHAAQFYGAMYSMAYFESDIQTLVENALNILPSTSRSYEVVSDVLGWYEADIANGTPDWRQTRSLLYDYYGNGEFAKGRYYHWIESTVNLGATVLCLLYGDGDYKTTAQIGILAGWDCDCNPATAGGIIGIIKGRSGLPQDLFGEDVCSNTYRNIYRPNLNSYESVNSIANRAADIAETNILANGGAKQVNGEQITYQVITQQASALPANPSPESPRGLVGEALANGIDVTVNAAKKHTNTSNDRYNIYSLIDGVYDNSHNGHRPYWSLGLSGEQDWYELEFAEPVLLDSVSFYEGDVVWNGVNTYVADNPLRGGFFKDIKVEIFKNGEYIEPSNITQSEPLEKLKMYQNIEFDFDPVVCSKARISGTAGGSYPYTTILELEAYGSIQPSVYVEHCSLEDLTQNSMIDNISLQFSEELASDSSPQIAIRRTSDSSVIPSSVIIEEDFMGLSIIPDSSLPDGNFVLEINCDSVTDAEGGSLIDDDMHSNDGYYRIYFHSLFGDLNGDGKIDQSDYSAFSSVWKTDYPSADFNKDSITDQFDLIEFADNWLEQI</sequence>
<dbReference type="KEGG" id="pbp:STSP1_01571"/>
<protein>
    <submittedName>
        <fullName evidence="1">ADP-ribosylglycohydrolase</fullName>
    </submittedName>
</protein>
<accession>A0A1W6LN15</accession>
<dbReference type="Gene3D" id="1.10.1330.10">
    <property type="entry name" value="Dockerin domain"/>
    <property type="match status" value="1"/>
</dbReference>
<keyword evidence="2" id="KW-1185">Reference proteome</keyword>
<dbReference type="GO" id="GO:0016787">
    <property type="term" value="F:hydrolase activity"/>
    <property type="evidence" value="ECO:0007669"/>
    <property type="project" value="UniProtKB-KW"/>
</dbReference>
<dbReference type="InterPro" id="IPR036439">
    <property type="entry name" value="Dockerin_dom_sf"/>
</dbReference>
<dbReference type="InterPro" id="IPR018247">
    <property type="entry name" value="EF_Hand_1_Ca_BS"/>
</dbReference>
<evidence type="ECO:0000313" key="1">
    <source>
        <dbReference type="EMBL" id="ARN57175.1"/>
    </source>
</evidence>
<dbReference type="InterPro" id="IPR005502">
    <property type="entry name" value="Ribosyl_crysJ1"/>
</dbReference>
<name>A0A1W6LN15_9BACT</name>
<dbReference type="AlphaFoldDB" id="A0A1W6LN15"/>
<proteinExistence type="predicted"/>
<gene>
    <name evidence="1" type="ORF">STSP1_01571</name>
</gene>
<dbReference type="Proteomes" id="UP000193334">
    <property type="component" value="Chromosome"/>
</dbReference>
<evidence type="ECO:0000313" key="2">
    <source>
        <dbReference type="Proteomes" id="UP000193334"/>
    </source>
</evidence>
<dbReference type="Gene3D" id="1.10.4080.10">
    <property type="entry name" value="ADP-ribosylation/Crystallin J1"/>
    <property type="match status" value="1"/>
</dbReference>
<dbReference type="SUPFAM" id="SSF63446">
    <property type="entry name" value="Type I dockerin domain"/>
    <property type="match status" value="1"/>
</dbReference>
<dbReference type="PROSITE" id="PS00018">
    <property type="entry name" value="EF_HAND_1"/>
    <property type="match status" value="1"/>
</dbReference>
<dbReference type="Gene3D" id="2.60.120.260">
    <property type="entry name" value="Galactose-binding domain-like"/>
    <property type="match status" value="1"/>
</dbReference>
<dbReference type="EMBL" id="CP021023">
    <property type="protein sequence ID" value="ARN57175.1"/>
    <property type="molecule type" value="Genomic_DNA"/>
</dbReference>
<dbReference type="SUPFAM" id="SSF101478">
    <property type="entry name" value="ADP-ribosylglycohydrolase"/>
    <property type="match status" value="1"/>
</dbReference>
<dbReference type="RefSeq" id="WP_085755842.1">
    <property type="nucleotide sequence ID" value="NZ_CP021023.1"/>
</dbReference>
<organism evidence="1 2">
    <name type="scientific">Sedimentisphaera salicampi</name>
    <dbReference type="NCBI Taxonomy" id="1941349"/>
    <lineage>
        <taxon>Bacteria</taxon>
        <taxon>Pseudomonadati</taxon>
        <taxon>Planctomycetota</taxon>
        <taxon>Phycisphaerae</taxon>
        <taxon>Sedimentisphaerales</taxon>
        <taxon>Sedimentisphaeraceae</taxon>
        <taxon>Sedimentisphaera</taxon>
    </lineage>
</organism>
<dbReference type="GO" id="GO:0000272">
    <property type="term" value="P:polysaccharide catabolic process"/>
    <property type="evidence" value="ECO:0007669"/>
    <property type="project" value="InterPro"/>
</dbReference>
<dbReference type="InterPro" id="IPR036705">
    <property type="entry name" value="Ribosyl_crysJ1_sf"/>
</dbReference>